<dbReference type="AlphaFoldDB" id="E4N311"/>
<reference evidence="1 2" key="1">
    <citation type="journal article" date="2010" name="DNA Res.">
        <title>Genome sequence of Kitasatospora setae NBRC 14216T: an evolutionary snapshot of the family Streptomycetaceae.</title>
        <authorList>
            <person name="Ichikawa N."/>
            <person name="Oguchi A."/>
            <person name="Ikeda H."/>
            <person name="Ishikawa J."/>
            <person name="Kitani S."/>
            <person name="Watanabe Y."/>
            <person name="Nakamura S."/>
            <person name="Katano Y."/>
            <person name="Kishi E."/>
            <person name="Sasagawa M."/>
            <person name="Ankai A."/>
            <person name="Fukui S."/>
            <person name="Hashimoto Y."/>
            <person name="Kamata S."/>
            <person name="Otoguro M."/>
            <person name="Tanikawa S."/>
            <person name="Nihira T."/>
            <person name="Horinouchi S."/>
            <person name="Ohnishi Y."/>
            <person name="Hayakawa M."/>
            <person name="Kuzuyama T."/>
            <person name="Arisawa A."/>
            <person name="Nomoto F."/>
            <person name="Miura H."/>
            <person name="Takahashi Y."/>
            <person name="Fujita N."/>
        </authorList>
    </citation>
    <scope>NUCLEOTIDE SEQUENCE [LARGE SCALE GENOMIC DNA]</scope>
    <source>
        <strain evidence="2">ATCC 33774 / DSM 43861 / JCM 3304 / KCC A-0304 / NBRC 14216 / KM-6054</strain>
    </source>
</reference>
<dbReference type="KEGG" id="ksk:KSE_67870"/>
<dbReference type="HOGENOM" id="CLU_2666254_0_0_11"/>
<accession>E4N311</accession>
<dbReference type="STRING" id="452652.KSE_67870"/>
<dbReference type="Proteomes" id="UP000007076">
    <property type="component" value="Chromosome"/>
</dbReference>
<evidence type="ECO:0000313" key="2">
    <source>
        <dbReference type="Proteomes" id="UP000007076"/>
    </source>
</evidence>
<name>E4N311_KITSK</name>
<dbReference type="EMBL" id="AP010968">
    <property type="protein sequence ID" value="BAJ32545.1"/>
    <property type="molecule type" value="Genomic_DNA"/>
</dbReference>
<gene>
    <name evidence="1" type="ordered locus">KSE_67870</name>
</gene>
<dbReference type="RefSeq" id="WP_014139838.1">
    <property type="nucleotide sequence ID" value="NC_016109.1"/>
</dbReference>
<sequence>MSTASTATGLPADARDTESLLADIERIESFLNGTEPVRAADATAADAAAAGGDAGATIPCASSDDVTILIGGTYC</sequence>
<dbReference type="PATRIC" id="fig|452652.3.peg.6810"/>
<keyword evidence="2" id="KW-1185">Reference proteome</keyword>
<evidence type="ECO:0000313" key="1">
    <source>
        <dbReference type="EMBL" id="BAJ32545.1"/>
    </source>
</evidence>
<organism evidence="1 2">
    <name type="scientific">Kitasatospora setae (strain ATCC 33774 / DSM 43861 / JCM 3304 / KCC A-0304 / NBRC 14216 / KM-6054)</name>
    <name type="common">Streptomyces setae</name>
    <dbReference type="NCBI Taxonomy" id="452652"/>
    <lineage>
        <taxon>Bacteria</taxon>
        <taxon>Bacillati</taxon>
        <taxon>Actinomycetota</taxon>
        <taxon>Actinomycetes</taxon>
        <taxon>Kitasatosporales</taxon>
        <taxon>Streptomycetaceae</taxon>
        <taxon>Kitasatospora</taxon>
    </lineage>
</organism>
<protein>
    <submittedName>
        <fullName evidence="1">Uncharacterized protein</fullName>
    </submittedName>
</protein>
<proteinExistence type="predicted"/>